<keyword evidence="2" id="KW-1185">Reference proteome</keyword>
<dbReference type="eggNOG" id="ENOG502ZCKN">
    <property type="taxonomic scope" value="Bacteria"/>
</dbReference>
<dbReference type="STRING" id="649349.Lbys_0415"/>
<reference evidence="1 2" key="2">
    <citation type="journal article" date="2011" name="Stand. Genomic Sci.">
        <title>Complete genome sequence of Leadbetterella byssophila type strain (4M15).</title>
        <authorList>
            <person name="Abt B."/>
            <person name="Teshima H."/>
            <person name="Lucas S."/>
            <person name="Lapidus A."/>
            <person name="Del Rio T.G."/>
            <person name="Nolan M."/>
            <person name="Tice H."/>
            <person name="Cheng J.F."/>
            <person name="Pitluck S."/>
            <person name="Liolios K."/>
            <person name="Pagani I."/>
            <person name="Ivanova N."/>
            <person name="Mavromatis K."/>
            <person name="Pati A."/>
            <person name="Tapia R."/>
            <person name="Han C."/>
            <person name="Goodwin L."/>
            <person name="Chen A."/>
            <person name="Palaniappan K."/>
            <person name="Land M."/>
            <person name="Hauser L."/>
            <person name="Chang Y.J."/>
            <person name="Jeffries C.D."/>
            <person name="Rohde M."/>
            <person name="Goker M."/>
            <person name="Tindall B.J."/>
            <person name="Detter J.C."/>
            <person name="Woyke T."/>
            <person name="Bristow J."/>
            <person name="Eisen J.A."/>
            <person name="Markowitz V."/>
            <person name="Hugenholtz P."/>
            <person name="Klenk H.P."/>
            <person name="Kyrpides N.C."/>
        </authorList>
    </citation>
    <scope>NUCLEOTIDE SEQUENCE [LARGE SCALE GENOMIC DNA]</scope>
    <source>
        <strain evidence="2">DSM 17132 / JCM 16389 / KACC 11308 / NBRC 106382 / 4M15</strain>
    </source>
</reference>
<sequence>MVLTSCSTSKQVTVPLSRSIEQDDTYTMIWNGISKAYRYENGQWLRAESYDYQFDVVQKRYDNHWKSVKSLHRIHPDYDGKAGDRDQTMYFEVAYKNLIDGKVQATINSSLGNGTGTTDIEFRKSVLTMYVPNASKFMPYNKFRITQHYDYEKGILTETVELIKEKDGKEIPFMKNEETALIFIKSKLDKAPTTFKQ</sequence>
<gene>
    <name evidence="1" type="ordered locus">Lbys_0415</name>
</gene>
<name>E4RW49_LEAB4</name>
<proteinExistence type="predicted"/>
<evidence type="ECO:0000313" key="2">
    <source>
        <dbReference type="Proteomes" id="UP000007435"/>
    </source>
</evidence>
<reference key="1">
    <citation type="submission" date="2010-11" db="EMBL/GenBank/DDBJ databases">
        <title>The complete genome of Leadbetterella byssophila DSM 17132.</title>
        <authorList>
            <consortium name="US DOE Joint Genome Institute (JGI-PGF)"/>
            <person name="Lucas S."/>
            <person name="Copeland A."/>
            <person name="Lapidus A."/>
            <person name="Glavina del Rio T."/>
            <person name="Dalin E."/>
            <person name="Tice H."/>
            <person name="Bruce D."/>
            <person name="Goodwin L."/>
            <person name="Pitluck S."/>
            <person name="Kyrpides N."/>
            <person name="Mavromatis K."/>
            <person name="Ivanova N."/>
            <person name="Teshima H."/>
            <person name="Brettin T."/>
            <person name="Detter J.C."/>
            <person name="Han C."/>
            <person name="Tapia R."/>
            <person name="Land M."/>
            <person name="Hauser L."/>
            <person name="Markowitz V."/>
            <person name="Cheng J.-F."/>
            <person name="Hugenholtz P."/>
            <person name="Woyke T."/>
            <person name="Wu D."/>
            <person name="Tindall B."/>
            <person name="Pomrenke H.G."/>
            <person name="Brambilla E."/>
            <person name="Klenk H.-P."/>
            <person name="Eisen J.A."/>
        </authorList>
    </citation>
    <scope>NUCLEOTIDE SEQUENCE [LARGE SCALE GENOMIC DNA]</scope>
    <source>
        <strain>DSM 17132</strain>
    </source>
</reference>
<accession>E4RW49</accession>
<evidence type="ECO:0000313" key="1">
    <source>
        <dbReference type="EMBL" id="ADQ16192.1"/>
    </source>
</evidence>
<dbReference type="KEGG" id="lby:Lbys_0415"/>
<organism evidence="1 2">
    <name type="scientific">Leadbetterella byssophila (strain DSM 17132 / JCM 16389 / KACC 11308 / NBRC 106382 / 4M15)</name>
    <dbReference type="NCBI Taxonomy" id="649349"/>
    <lineage>
        <taxon>Bacteria</taxon>
        <taxon>Pseudomonadati</taxon>
        <taxon>Bacteroidota</taxon>
        <taxon>Cytophagia</taxon>
        <taxon>Cytophagales</taxon>
        <taxon>Leadbetterellaceae</taxon>
        <taxon>Leadbetterella</taxon>
    </lineage>
</organism>
<dbReference type="EMBL" id="CP002305">
    <property type="protein sequence ID" value="ADQ16192.1"/>
    <property type="molecule type" value="Genomic_DNA"/>
</dbReference>
<protein>
    <submittedName>
        <fullName evidence="1">Uncharacterized protein</fullName>
    </submittedName>
</protein>
<dbReference type="HOGENOM" id="CLU_1382615_0_0_10"/>
<dbReference type="AlphaFoldDB" id="E4RW49"/>
<dbReference type="Proteomes" id="UP000007435">
    <property type="component" value="Chromosome"/>
</dbReference>